<dbReference type="Pfam" id="PF12878">
    <property type="entry name" value="SICA_beta"/>
    <property type="match status" value="7"/>
</dbReference>
<evidence type="ECO:0000259" key="3">
    <source>
        <dbReference type="Pfam" id="PF12879"/>
    </source>
</evidence>
<name>A0A1A7VPB6_PLAKH</name>
<proteinExistence type="predicted"/>
<feature type="domain" description="Schizont-infected cell agglutination extracellular beta" evidence="2">
    <location>
        <begin position="845"/>
        <end position="1010"/>
    </location>
</feature>
<feature type="domain" description="Schizont-infected cell agglutination extracellular beta" evidence="2">
    <location>
        <begin position="1490"/>
        <end position="1684"/>
    </location>
</feature>
<dbReference type="Pfam" id="PF12887">
    <property type="entry name" value="SICA_alpha"/>
    <property type="match status" value="1"/>
</dbReference>
<feature type="domain" description="Schizont-infected cell agglutination extracellular beta" evidence="2">
    <location>
        <begin position="1270"/>
        <end position="1449"/>
    </location>
</feature>
<feature type="region of interest" description="Disordered" evidence="1">
    <location>
        <begin position="1312"/>
        <end position="1338"/>
    </location>
</feature>
<evidence type="ECO:0000259" key="4">
    <source>
        <dbReference type="Pfam" id="PF12887"/>
    </source>
</evidence>
<feature type="domain" description="Schizont-infected cell agglutination extracellular beta" evidence="2">
    <location>
        <begin position="376"/>
        <end position="544"/>
    </location>
</feature>
<accession>A0A1A7VPB6</accession>
<sequence length="2137" mass="236541">MSGAGGNDLFRAWLQAYASVAASGSLDPGTAAGEITTKLKKSLEDEWEELKTSLEQPGSTEISSLCASVGSLVEGVWTDQKEAYLKNLCKGIVEIKYFMSGVETKREDKGRGGKDETAQIKQLTDAQAYPRCIVGSVALNELYGDHCKLDGIIGEISTTMNNKLRGYPTQNGQSAEDQLNKCQGITKEQLFIGKSIIGNTIKLWAEGDRAKEERKKSRDQTGGALRVGYVWRYWPNVCGGKGKQKEEQHLRELRRNNAKHMMSFLTVGDDNMSSGADTDGKPTLGEILTDDSYTVEKDQLNSVLSVLVEGSTGEVDTSKLPTLMQTLETISKETKGDGTDRMIVTGWYELHGGDWMVETGWWRLDAEVCMKQEGKTLCQRLECAKDYWKLNNTGQQQVSSNTQNFWDIYVKGKVENLFNGATTTSNGGTPGADCDKQNLDSANKAACNHMAKLLNKMYQSANGSTKEYSEQIIKCVLLREYAKKLKEKAKEGGYCSIDDGLSKAFSNSRSIMDNGTSQCKDNKGNSTCFECKWDNTDELKSCTIPNGSGTKEEVKEKVELLLKDNPQTVDTEIEKTVNDMNSKNKLCERVKCATARWWNDKKNGGKPNGGTVDWKEVWEEVQKEITKLGQTMSNNGDKTLDNHCGGLDYKKKEVCLLFARGLQHMGQNANGKEKFFERTMMCAALNAYAKKIKTDAAAKKKNGTGSCDIDQGITQAFQHSKTIMGSGTSPCTDPNNPACSVCNEESFDDCSVGTEDVKNKLTKFLVDEDDKTGLKESLDKICENVNSKLEGMLNDEATGLKESLDKICENVNSKLQTMFEDEQDKTGLTESLDKICLPCIDEKELCKRAECVAKRWVENGSAQNGKNLWEDDNGVKKELKELSKNIQDKKGNVETHCRTFSGEEKEVCKLIAAGLKGIYEIQAVKSTGGKITKKALEDQLFKRTMRCVLLNAFADKLESLPCKDEKKVKNAVDKAFEKNSDIRGGIDACKKDDDKCFTCDRFNGLANCEIGENGNKDKVKGKVEPMLEGDNTLKKQPLEKTICKPCTGEKNGDFCKELQCVAKKWDKRKNGTSAGNVTWENMKDDFGKELEALLTDMKTKQGDVATHCDKDSTGETWKVGDAAGEANITACKLVAAGLQHISTIKVEYSESGKDEQKTPYDNQEFKQFVSCLMLKAIVQKMKEQSPICYIEPGIKVATAAWKQIKVKCTKQPCIDCNLDEFHKYDECPIGNNATDKVKPTLESLLTGEKKNEVEVALMDITKTRGNASSSLCLRLQCLAPRVQASNNAEKFWKEGGEVADLWSTLSKEMTNKGKNGSVPECNTMDNGSGANANGRPATKPEKKACNYLHAGLKALYTPTATAAASSTPSGVNEKILDKNPLLKQTVGCLLLHAYAKKMKGDATCLVDSGIKKAFETYSRGLITNGSCNDDKGPCVLCHWNEKNYDDCKITTSGTSGNTAPTELTEKLTLVKDKITETSDTTLKEINKMQNLCDYIKCAAPNWFKSKLPTTTNGGVSSSTPATATKTWCDFWGEEGVKKTLQSMFQHMESEGKDTSKNNTNDVCKHFGDENPQSVERKACNHITAGLKYIDDIQPNGGSGVSGQDNQLLHQAVGCIALNMYADQLRDESDKVCPIGEDKIQEMFTKWNEKYNNNSSSSPPCNGGGNNNNNVCFKCTRQPNFNNCQLSVDKNLINTTPSTQSGQNCTETKDEVKEQMTKLLNNEDKNQSQSNSTIKSKINTTLTTITEMTSSFCTQVQCAIKKKLNSKNGQATSGGTITPSWSAIYNDAATELAELLKDMNDPRKQKNVDKYCDNHSKWNTLGHKEKHTNKAACLLFAAGLQHIYKNKTKDPVNGPSFGQTMGCLFLKEYAKQLKEMAEIQKKYKVHPNCSVDSGIDYAFNQSKNIMENATPPCDNNVPNSCFECKLKEDYNGCFIGNDDIGNKSKELLTEPTNKEHMEKTLENTVCPILLTDLLTPFLPLAPVSIGLSAMAYYLWKYFGPLGKGGPRFRRSPADIPGSSVQEQVLDHVQQDSSHEYKLVKERKPRSAPTRTKRSGPVNRRTIIEIHFEVLDECQKGDTQLNQKDFLELLVQEFMGSELMEEEQVPKEEVLMEEVPMESIPLEQVPMERVPSLASGFMV</sequence>
<feature type="domain" description="Schizont-infected cell agglutination extracellular beta" evidence="2">
    <location>
        <begin position="1054"/>
        <end position="1229"/>
    </location>
</feature>
<gene>
    <name evidence="5" type="ORF">PKNA1_C2_0418900</name>
</gene>
<evidence type="ECO:0000313" key="5">
    <source>
        <dbReference type="EMBL" id="SBO23675.1"/>
    </source>
</evidence>
<dbReference type="InterPro" id="IPR024290">
    <property type="entry name" value="SICA_extracell_a"/>
</dbReference>
<protein>
    <submittedName>
        <fullName evidence="5">SICAvar, type I</fullName>
    </submittedName>
</protein>
<evidence type="ECO:0000259" key="2">
    <source>
        <dbReference type="Pfam" id="PF12878"/>
    </source>
</evidence>
<organism evidence="5 6">
    <name type="scientific">Plasmodium knowlesi (strain H)</name>
    <dbReference type="NCBI Taxonomy" id="5851"/>
    <lineage>
        <taxon>Eukaryota</taxon>
        <taxon>Sar</taxon>
        <taxon>Alveolata</taxon>
        <taxon>Apicomplexa</taxon>
        <taxon>Aconoidasida</taxon>
        <taxon>Haemosporida</taxon>
        <taxon>Plasmodiidae</taxon>
        <taxon>Plasmodium</taxon>
        <taxon>Plasmodium (Plasmodium)</taxon>
    </lineage>
</organism>
<feature type="domain" description="Schizont-infected cell agglutination extracellular beta" evidence="2">
    <location>
        <begin position="585"/>
        <end position="751"/>
    </location>
</feature>
<dbReference type="EMBL" id="CWHQ02000008">
    <property type="protein sequence ID" value="SBO23675.1"/>
    <property type="molecule type" value="Genomic_DNA"/>
</dbReference>
<reference evidence="6" key="1">
    <citation type="submission" date="2016-05" db="EMBL/GenBank/DDBJ databases">
        <authorList>
            <person name="Sharaf H."/>
        </authorList>
    </citation>
    <scope>NUCLEOTIDE SEQUENCE [LARGE SCALE GENOMIC DNA]</scope>
    <source>
        <strain evidence="6">H</strain>
    </source>
</reference>
<feature type="domain" description="Schizont-infected cell agglutination extracellular beta" evidence="2">
    <location>
        <begin position="1750"/>
        <end position="1933"/>
    </location>
</feature>
<dbReference type="InterPro" id="IPR024285">
    <property type="entry name" value="SICA_extracell_b"/>
</dbReference>
<evidence type="ECO:0000313" key="6">
    <source>
        <dbReference type="Proteomes" id="UP000182128"/>
    </source>
</evidence>
<dbReference type="Pfam" id="PF12879">
    <property type="entry name" value="SICA_C"/>
    <property type="match status" value="1"/>
</dbReference>
<dbReference type="InterPro" id="IPR024288">
    <property type="entry name" value="SICA_C"/>
</dbReference>
<evidence type="ECO:0000256" key="1">
    <source>
        <dbReference type="SAM" id="MobiDB-lite"/>
    </source>
</evidence>
<feature type="domain" description="Schizont-infected cell agglutination C-terminal" evidence="3">
    <location>
        <begin position="1995"/>
        <end position="2136"/>
    </location>
</feature>
<dbReference type="Proteomes" id="UP000182128">
    <property type="component" value="Unassembled WGS sequence"/>
</dbReference>
<feature type="domain" description="Schizont-infected cell agglutination extracellular alpha" evidence="4">
    <location>
        <begin position="8"/>
        <end position="204"/>
    </location>
</feature>